<dbReference type="AlphaFoldDB" id="A0A8S9TTZ6"/>
<proteinExistence type="predicted"/>
<evidence type="ECO:0000313" key="2">
    <source>
        <dbReference type="EMBL" id="KAF4132315.1"/>
    </source>
</evidence>
<reference evidence="2" key="1">
    <citation type="submission" date="2020-03" db="EMBL/GenBank/DDBJ databases">
        <title>Hybrid Assembly of Korean Phytophthora infestans isolates.</title>
        <authorList>
            <person name="Prokchorchik M."/>
            <person name="Lee Y."/>
            <person name="Seo J."/>
            <person name="Cho J.-H."/>
            <person name="Park Y.-E."/>
            <person name="Jang D.-C."/>
            <person name="Im J.-S."/>
            <person name="Choi J.-G."/>
            <person name="Park H.-J."/>
            <person name="Lee G.-B."/>
            <person name="Lee Y.-G."/>
            <person name="Hong S.-Y."/>
            <person name="Cho K."/>
            <person name="Sohn K.H."/>
        </authorList>
    </citation>
    <scope>NUCLEOTIDE SEQUENCE</scope>
    <source>
        <strain evidence="2">KR_2_A2</strain>
    </source>
</reference>
<evidence type="ECO:0000256" key="1">
    <source>
        <dbReference type="SAM" id="MobiDB-lite"/>
    </source>
</evidence>
<gene>
    <name evidence="2" type="ORF">GN958_ATG18432</name>
</gene>
<accession>A0A8S9TTZ6</accession>
<dbReference type="EMBL" id="JAACNO010002552">
    <property type="protein sequence ID" value="KAF4132315.1"/>
    <property type="molecule type" value="Genomic_DNA"/>
</dbReference>
<organism evidence="2 3">
    <name type="scientific">Phytophthora infestans</name>
    <name type="common">Potato late blight agent</name>
    <name type="synonym">Botrytis infestans</name>
    <dbReference type="NCBI Taxonomy" id="4787"/>
    <lineage>
        <taxon>Eukaryota</taxon>
        <taxon>Sar</taxon>
        <taxon>Stramenopiles</taxon>
        <taxon>Oomycota</taxon>
        <taxon>Peronosporomycetes</taxon>
        <taxon>Peronosporales</taxon>
        <taxon>Peronosporaceae</taxon>
        <taxon>Phytophthora</taxon>
    </lineage>
</organism>
<sequence>MLMSGGKTSKATHHLNKAHGIGSDKTASELELVHEPRVVAAGGHLGCARRREGLVSLGHRRSAVWQEKGLAPDFCLLTRGCDALLDKSLMFFFMKRLSLLELGLMLSDAVRLRRHMSVRYPQLFAVDAVVLRQLDDGRPSFVVKHYGVEDTASFKMLEVWV</sequence>
<comment type="caution">
    <text evidence="2">The sequence shown here is derived from an EMBL/GenBank/DDBJ whole genome shotgun (WGS) entry which is preliminary data.</text>
</comment>
<name>A0A8S9TTZ6_PHYIN</name>
<feature type="region of interest" description="Disordered" evidence="1">
    <location>
        <begin position="1"/>
        <end position="20"/>
    </location>
</feature>
<dbReference type="Proteomes" id="UP000704712">
    <property type="component" value="Unassembled WGS sequence"/>
</dbReference>
<evidence type="ECO:0000313" key="3">
    <source>
        <dbReference type="Proteomes" id="UP000704712"/>
    </source>
</evidence>
<protein>
    <submittedName>
        <fullName evidence="2">Uncharacterized protein</fullName>
    </submittedName>
</protein>